<evidence type="ECO:0000313" key="2">
    <source>
        <dbReference type="EMBL" id="EPS26176.1"/>
    </source>
</evidence>
<dbReference type="eggNOG" id="ENOG502T2CG">
    <property type="taxonomic scope" value="Eukaryota"/>
</dbReference>
<reference evidence="2 3" key="1">
    <citation type="journal article" date="2013" name="PLoS ONE">
        <title>Genomic and secretomic analyses reveal unique features of the lignocellulolytic enzyme system of Penicillium decumbens.</title>
        <authorList>
            <person name="Liu G."/>
            <person name="Zhang L."/>
            <person name="Wei X."/>
            <person name="Zou G."/>
            <person name="Qin Y."/>
            <person name="Ma L."/>
            <person name="Li J."/>
            <person name="Zheng H."/>
            <person name="Wang S."/>
            <person name="Wang C."/>
            <person name="Xun L."/>
            <person name="Zhao G.-P."/>
            <person name="Zhou Z."/>
            <person name="Qu Y."/>
        </authorList>
    </citation>
    <scope>NUCLEOTIDE SEQUENCE [LARGE SCALE GENOMIC DNA]</scope>
    <source>
        <strain evidence="3">114-2 / CGMCC 5302</strain>
    </source>
</reference>
<dbReference type="Proteomes" id="UP000019376">
    <property type="component" value="Unassembled WGS sequence"/>
</dbReference>
<name>S7ZBV6_PENO1</name>
<protein>
    <recommendedName>
        <fullName evidence="4">F-box domain-containing protein</fullName>
    </recommendedName>
</protein>
<gene>
    <name evidence="2" type="ORF">PDE_01112</name>
</gene>
<evidence type="ECO:0000256" key="1">
    <source>
        <dbReference type="SAM" id="MobiDB-lite"/>
    </source>
</evidence>
<dbReference type="HOGENOM" id="CLU_064329_0_0_1"/>
<feature type="region of interest" description="Disordered" evidence="1">
    <location>
        <begin position="253"/>
        <end position="275"/>
    </location>
</feature>
<dbReference type="AlphaFoldDB" id="S7ZBV6"/>
<evidence type="ECO:0000313" key="3">
    <source>
        <dbReference type="Proteomes" id="UP000019376"/>
    </source>
</evidence>
<proteinExistence type="predicted"/>
<accession>S7ZBV6</accession>
<dbReference type="PhylomeDB" id="S7ZBV6"/>
<evidence type="ECO:0008006" key="4">
    <source>
        <dbReference type="Google" id="ProtNLM"/>
    </source>
</evidence>
<dbReference type="OrthoDB" id="5365320at2759"/>
<organism evidence="2 3">
    <name type="scientific">Penicillium oxalicum (strain 114-2 / CGMCC 5302)</name>
    <name type="common">Penicillium decumbens</name>
    <dbReference type="NCBI Taxonomy" id="933388"/>
    <lineage>
        <taxon>Eukaryota</taxon>
        <taxon>Fungi</taxon>
        <taxon>Dikarya</taxon>
        <taxon>Ascomycota</taxon>
        <taxon>Pezizomycotina</taxon>
        <taxon>Eurotiomycetes</taxon>
        <taxon>Eurotiomycetidae</taxon>
        <taxon>Eurotiales</taxon>
        <taxon>Aspergillaceae</taxon>
        <taxon>Penicillium</taxon>
    </lineage>
</organism>
<dbReference type="EMBL" id="KB644408">
    <property type="protein sequence ID" value="EPS26176.1"/>
    <property type="molecule type" value="Genomic_DNA"/>
</dbReference>
<keyword evidence="3" id="KW-1185">Reference proteome</keyword>
<sequence length="275" mass="31621">MPATDGLSLLSLPAELLVEVFCSLPSLKDVANLGASCKVVNQLQSRHFSYIVDHVSLQSIPCYEDLRALVADQGHLAADQPVTNMSLVGCLFRTSQNIEKAIDNYHAQMARYPHLDPQVPQVLSLTEKTRFIKAHYQIWGLMLLVEQEKEERIKSMGLEQACLLSDLLCVFDPMVIDDPMIGRIMREDSVSNRRLLNRVRQRRNDEFFKTHARYYRPLSWSPYVYPCRHAWWCDRVQGLFKSMVSGTLFVKEAEDDSEDEEDELEVIEIPDEEAE</sequence>